<dbReference type="InterPro" id="IPR001261">
    <property type="entry name" value="ArgE/DapE_CS"/>
</dbReference>
<dbReference type="NCBIfam" id="NF006771">
    <property type="entry name" value="PRK09290.1-5"/>
    <property type="match status" value="1"/>
</dbReference>
<proteinExistence type="inferred from homology"/>
<dbReference type="SUPFAM" id="SSF55031">
    <property type="entry name" value="Bacterial exopeptidase dimerisation domain"/>
    <property type="match status" value="1"/>
</dbReference>
<dbReference type="NCBIfam" id="TIGR01879">
    <property type="entry name" value="hydantase"/>
    <property type="match status" value="1"/>
</dbReference>
<dbReference type="Gene3D" id="3.40.630.10">
    <property type="entry name" value="Zn peptidases"/>
    <property type="match status" value="1"/>
</dbReference>
<dbReference type="InterPro" id="IPR010158">
    <property type="entry name" value="Amidase_Cbmase"/>
</dbReference>
<comment type="caution">
    <text evidence="4">The sequence shown here is derived from an EMBL/GenBank/DDBJ whole genome shotgun (WGS) entry which is preliminary data.</text>
</comment>
<dbReference type="InterPro" id="IPR002933">
    <property type="entry name" value="Peptidase_M20"/>
</dbReference>
<evidence type="ECO:0000313" key="4">
    <source>
        <dbReference type="EMBL" id="MCF4141974.1"/>
    </source>
</evidence>
<evidence type="ECO:0000259" key="3">
    <source>
        <dbReference type="Pfam" id="PF07687"/>
    </source>
</evidence>
<dbReference type="PIRSF" id="PIRSF001235">
    <property type="entry name" value="Amidase_carbamoylase"/>
    <property type="match status" value="1"/>
</dbReference>
<dbReference type="SUPFAM" id="SSF53187">
    <property type="entry name" value="Zn-dependent exopeptidases"/>
    <property type="match status" value="1"/>
</dbReference>
<dbReference type="EMBL" id="JAKGUD010000003">
    <property type="protein sequence ID" value="MCF4141974.1"/>
    <property type="molecule type" value="Genomic_DNA"/>
</dbReference>
<dbReference type="PANTHER" id="PTHR32494">
    <property type="entry name" value="ALLANTOATE DEIMINASE-RELATED"/>
    <property type="match status" value="1"/>
</dbReference>
<dbReference type="InterPro" id="IPR011650">
    <property type="entry name" value="Peptidase_M20_dimer"/>
</dbReference>
<feature type="domain" description="Peptidase M20 dimerisation" evidence="3">
    <location>
        <begin position="218"/>
        <end position="312"/>
    </location>
</feature>
<evidence type="ECO:0000313" key="5">
    <source>
        <dbReference type="Proteomes" id="UP001200430"/>
    </source>
</evidence>
<dbReference type="RefSeq" id="WP_236098733.1">
    <property type="nucleotide sequence ID" value="NZ_JAKGUD010000003.1"/>
</dbReference>
<accession>A0ABS9ELA5</accession>
<keyword evidence="2 4" id="KW-0378">Hydrolase</keyword>
<dbReference type="PROSITE" id="PS00758">
    <property type="entry name" value="ARGE_DAPE_CPG2_1"/>
    <property type="match status" value="1"/>
</dbReference>
<reference evidence="4 5" key="1">
    <citation type="submission" date="2022-01" db="EMBL/GenBank/DDBJ databases">
        <title>Dethiosulfovibrio faecalis sp. nov., a novel proteolytic, non-sulfur-reducing bacterium isolated from a marine aquaculture solid waste bioreactor.</title>
        <authorList>
            <person name="Grabowski S."/>
            <person name="Apolinario E."/>
            <person name="Schneider N."/>
            <person name="Marshall C.W."/>
            <person name="Sowers K.R."/>
        </authorList>
    </citation>
    <scope>NUCLEOTIDE SEQUENCE [LARGE SCALE GENOMIC DNA]</scope>
    <source>
        <strain evidence="4 5">DSM 12537</strain>
    </source>
</reference>
<keyword evidence="5" id="KW-1185">Reference proteome</keyword>
<dbReference type="Proteomes" id="UP001200430">
    <property type="component" value="Unassembled WGS sequence"/>
</dbReference>
<name>A0ABS9ELA5_9BACT</name>
<evidence type="ECO:0000256" key="2">
    <source>
        <dbReference type="ARBA" id="ARBA00022801"/>
    </source>
</evidence>
<protein>
    <submittedName>
        <fullName evidence="4">Zn-dependent hydrolase</fullName>
    </submittedName>
</protein>
<evidence type="ECO:0000256" key="1">
    <source>
        <dbReference type="ARBA" id="ARBA00006153"/>
    </source>
</evidence>
<dbReference type="CDD" id="cd03884">
    <property type="entry name" value="M20_bAS"/>
    <property type="match status" value="1"/>
</dbReference>
<dbReference type="GO" id="GO:0016787">
    <property type="term" value="F:hydrolase activity"/>
    <property type="evidence" value="ECO:0007669"/>
    <property type="project" value="UniProtKB-KW"/>
</dbReference>
<dbReference type="Gene3D" id="3.30.70.360">
    <property type="match status" value="1"/>
</dbReference>
<sequence length="414" mass="44690">MQSGFNLCLDAVRRINSNGRSETGGVSRIAYTEEDRLARETLVEIMHETGFQVEIDEVGNIKGTRWGSRPSAPPIAVGSHIDTVPDGGEFDGILGVAAGLGAVLDVAERCPDHVNPLQVIVFSGEESSRFGVSNVGSKAVTGYMSLKDFFDHRDDQGISIFKALRDFGLSPEKADRSRILPSDMKAFFELHIEQGPFLDQTGIDVGVVEAIAAPTRLSLEILGESAHSGACPMDMRKDALAASSEIVLAVEKLAKEESAFKTVGTVGDCKVFPGVMNVVPGRCSLKVDVRGIEGKSIGRVFDGLLSEMERISASRNVEIKKKVISRGDPVVLDGRLRRLLGQVCEDMEIGWTDMPSGAGHDAMYVASIIPTAMIFVPCVGGISHSSEEKVEIGRIRPGYRALVEAIYRLVTKDR</sequence>
<dbReference type="PANTHER" id="PTHR32494:SF5">
    <property type="entry name" value="ALLANTOATE AMIDOHYDROLASE"/>
    <property type="match status" value="1"/>
</dbReference>
<dbReference type="Pfam" id="PF07687">
    <property type="entry name" value="M20_dimer"/>
    <property type="match status" value="1"/>
</dbReference>
<organism evidence="4 5">
    <name type="scientific">Dethiosulfovibrio marinus</name>
    <dbReference type="NCBI Taxonomy" id="133532"/>
    <lineage>
        <taxon>Bacteria</taxon>
        <taxon>Thermotogati</taxon>
        <taxon>Synergistota</taxon>
        <taxon>Synergistia</taxon>
        <taxon>Synergistales</taxon>
        <taxon>Dethiosulfovibrionaceae</taxon>
        <taxon>Dethiosulfovibrio</taxon>
    </lineage>
</organism>
<gene>
    <name evidence="4" type="ORF">L2W38_03985</name>
</gene>
<dbReference type="Pfam" id="PF01546">
    <property type="entry name" value="Peptidase_M20"/>
    <property type="match status" value="1"/>
</dbReference>
<comment type="similarity">
    <text evidence="1">Belongs to the peptidase M20 family.</text>
</comment>
<dbReference type="InterPro" id="IPR036264">
    <property type="entry name" value="Bact_exopeptidase_dim_dom"/>
</dbReference>